<evidence type="ECO:0008006" key="4">
    <source>
        <dbReference type="Google" id="ProtNLM"/>
    </source>
</evidence>
<dbReference type="AlphaFoldDB" id="A0A9W7YBP6"/>
<dbReference type="Gene3D" id="3.40.50.1110">
    <property type="entry name" value="SGNH hydrolase"/>
    <property type="match status" value="1"/>
</dbReference>
<proteinExistence type="predicted"/>
<comment type="caution">
    <text evidence="2">The sequence shown here is derived from an EMBL/GenBank/DDBJ whole genome shotgun (WGS) entry which is preliminary data.</text>
</comment>
<keyword evidence="3" id="KW-1185">Reference proteome</keyword>
<keyword evidence="1" id="KW-0472">Membrane</keyword>
<dbReference type="OrthoDB" id="306876at2759"/>
<dbReference type="InterPro" id="IPR036514">
    <property type="entry name" value="SGNH_hydro_sf"/>
</dbReference>
<dbReference type="EMBL" id="JANBOI010001070">
    <property type="protein sequence ID" value="KAJ1727523.1"/>
    <property type="molecule type" value="Genomic_DNA"/>
</dbReference>
<feature type="transmembrane region" description="Helical" evidence="1">
    <location>
        <begin position="27"/>
        <end position="47"/>
    </location>
</feature>
<sequence>MALSDVVSWTDARGNGKLRRVLADHRGYAVSVLAMVLLAAAVLMTGIPQEAQDRIYASTHRDLATGNQTRPVDTIIVFGDAGSETNNQQRAKLCGGSLWIDHIAEALGADLASHAHAYSIQTRIISARGRTERVVSPIGNGNVQPINMQVREIMKAVPNAAHRTLYVLVADSARPETDRAMQIDALAAAANNLILSTSARWFLVIDTPTARRGGRHAAGLSMELAARLINDPQVEVAVYDSVGFLQRMQREYYKYGLRFPDRACVHSKRRWCTKPDRFFWCDSSHVGSKAHFYMADDIIRKHLMTSLAAP</sequence>
<dbReference type="Proteomes" id="UP001143981">
    <property type="component" value="Unassembled WGS sequence"/>
</dbReference>
<gene>
    <name evidence="2" type="ORF">LPJ61_004522</name>
</gene>
<name>A0A9W7YBP6_9FUNG</name>
<evidence type="ECO:0000313" key="3">
    <source>
        <dbReference type="Proteomes" id="UP001143981"/>
    </source>
</evidence>
<accession>A0A9W7YBP6</accession>
<keyword evidence="1" id="KW-1133">Transmembrane helix</keyword>
<organism evidence="2 3">
    <name type="scientific">Coemansia biformis</name>
    <dbReference type="NCBI Taxonomy" id="1286918"/>
    <lineage>
        <taxon>Eukaryota</taxon>
        <taxon>Fungi</taxon>
        <taxon>Fungi incertae sedis</taxon>
        <taxon>Zoopagomycota</taxon>
        <taxon>Kickxellomycotina</taxon>
        <taxon>Kickxellomycetes</taxon>
        <taxon>Kickxellales</taxon>
        <taxon>Kickxellaceae</taxon>
        <taxon>Coemansia</taxon>
    </lineage>
</organism>
<keyword evidence="1" id="KW-0812">Transmembrane</keyword>
<evidence type="ECO:0000313" key="2">
    <source>
        <dbReference type="EMBL" id="KAJ1727523.1"/>
    </source>
</evidence>
<protein>
    <recommendedName>
        <fullName evidence="4">SGNH domain-containing protein</fullName>
    </recommendedName>
</protein>
<reference evidence="2" key="1">
    <citation type="submission" date="2022-07" db="EMBL/GenBank/DDBJ databases">
        <title>Phylogenomic reconstructions and comparative analyses of Kickxellomycotina fungi.</title>
        <authorList>
            <person name="Reynolds N.K."/>
            <person name="Stajich J.E."/>
            <person name="Barry K."/>
            <person name="Grigoriev I.V."/>
            <person name="Crous P."/>
            <person name="Smith M.E."/>
        </authorList>
    </citation>
    <scope>NUCLEOTIDE SEQUENCE</scope>
    <source>
        <strain evidence="2">BCRC 34381</strain>
    </source>
</reference>
<evidence type="ECO:0000256" key="1">
    <source>
        <dbReference type="SAM" id="Phobius"/>
    </source>
</evidence>